<dbReference type="Pfam" id="PF00982">
    <property type="entry name" value="Glyco_transf_20"/>
    <property type="match status" value="1"/>
</dbReference>
<dbReference type="AlphaFoldDB" id="E6SAU3"/>
<dbReference type="EC" id="2.4.1.15" evidence="3"/>
<evidence type="ECO:0000313" key="3">
    <source>
        <dbReference type="EMBL" id="ADU49404.1"/>
    </source>
</evidence>
<dbReference type="Gene3D" id="3.40.50.2000">
    <property type="entry name" value="Glycogen Phosphorylase B"/>
    <property type="match status" value="2"/>
</dbReference>
<reference evidence="3 4" key="1">
    <citation type="journal article" date="2010" name="Stand. Genomic Sci.">
        <title>Complete genome sequence of Intrasporangium calvum type strain (7 KIP).</title>
        <authorList>
            <person name="Del Rio T.G."/>
            <person name="Chertkov O."/>
            <person name="Yasawong M."/>
            <person name="Lucas S."/>
            <person name="Deshpande S."/>
            <person name="Cheng J.F."/>
            <person name="Detter C."/>
            <person name="Tapia R."/>
            <person name="Han C."/>
            <person name="Goodwin L."/>
            <person name="Pitluck S."/>
            <person name="Liolios K."/>
            <person name="Ivanova N."/>
            <person name="Mavromatis K."/>
            <person name="Pati A."/>
            <person name="Chen A."/>
            <person name="Palaniappan K."/>
            <person name="Land M."/>
            <person name="Hauser L."/>
            <person name="Chang Y.J."/>
            <person name="Jeffries C.D."/>
            <person name="Rohde M."/>
            <person name="Pukall R."/>
            <person name="Sikorski J."/>
            <person name="Goker M."/>
            <person name="Woyke T."/>
            <person name="Bristow J."/>
            <person name="Eisen J.A."/>
            <person name="Markowitz V."/>
            <person name="Hugenholtz P."/>
            <person name="Kyrpides N.C."/>
            <person name="Klenk H.P."/>
            <person name="Lapidus A."/>
        </authorList>
    </citation>
    <scope>NUCLEOTIDE SEQUENCE [LARGE SCALE GENOMIC DNA]</scope>
    <source>
        <strain evidence="4">ATCC 23552 / DSM 43043 / JCM 3097 / NBRC 12989 / 7 KIP</strain>
    </source>
</reference>
<dbReference type="PANTHER" id="PTHR10788">
    <property type="entry name" value="TREHALOSE-6-PHOSPHATE SYNTHASE"/>
    <property type="match status" value="1"/>
</dbReference>
<evidence type="ECO:0000256" key="2">
    <source>
        <dbReference type="SAM" id="MobiDB-lite"/>
    </source>
</evidence>
<dbReference type="Proteomes" id="UP000008914">
    <property type="component" value="Chromosome"/>
</dbReference>
<organism evidence="3 4">
    <name type="scientific">Intrasporangium calvum (strain ATCC 23552 / DSM 43043 / JCM 3097 / NBRC 12989 / NCIMB 10167 / NRRL B-3866 / 7 KIP)</name>
    <dbReference type="NCBI Taxonomy" id="710696"/>
    <lineage>
        <taxon>Bacteria</taxon>
        <taxon>Bacillati</taxon>
        <taxon>Actinomycetota</taxon>
        <taxon>Actinomycetes</taxon>
        <taxon>Micrococcales</taxon>
        <taxon>Intrasporangiaceae</taxon>
        <taxon>Intrasporangium</taxon>
    </lineage>
</organism>
<sequence>MTSTRKTFDLVVAANRLPVDKQVDEQGNVEWHRSPGGLVTAMESVMRSNPGAWVGWSGDAGEAPPPFDEEGMHLRPVGLSAEEVRDFYEGFSNDTLWPIYHDVIVPASFHREWWAAYVRVNRRFAEAVAEEAAPGARVWIQDYQLQLAPAFVRQLRPDVRIGWFNHIPFPPVELFAQLPWRSSLLEGLLGADFLGFQRQADARNFVRACRQLLGLRAKGERVALDDGSGRQVRATAIPISVDYRGLESLAQQPEVMARAKEIRESLGNPDVLMLGVDRLDYTKGIRHRLKAYEELLLERHIGPPDVTLVQVATPSRERVEAYRSLREEIEQTVGRINGELGKIGAPAVHYLHHSYPREEMAALFQAADVMLVTPLRDGMNLVAKEYVTCRHDLGGALVLSEFTGAWHELHQAFTCNPHDIEGLKQAMLRAINTPKRDKERIMRALRRRVADHDVQRWARRYLAALDAAPGVPAPDPRGGAASAPVAPHDSAPSASVKEGPRTETDGRPVRARVGSGR</sequence>
<gene>
    <name evidence="3" type="ordered locus">Intca_2909</name>
</gene>
<dbReference type="OrthoDB" id="9761633at2"/>
<dbReference type="KEGG" id="ica:Intca_2909"/>
<evidence type="ECO:0000313" key="4">
    <source>
        <dbReference type="Proteomes" id="UP000008914"/>
    </source>
</evidence>
<dbReference type="STRING" id="710696.Intca_2909"/>
<dbReference type="GO" id="GO:0005829">
    <property type="term" value="C:cytosol"/>
    <property type="evidence" value="ECO:0007669"/>
    <property type="project" value="TreeGrafter"/>
</dbReference>
<dbReference type="GO" id="GO:0004805">
    <property type="term" value="F:trehalose-phosphatase activity"/>
    <property type="evidence" value="ECO:0007669"/>
    <property type="project" value="TreeGrafter"/>
</dbReference>
<proteinExistence type="inferred from homology"/>
<evidence type="ECO:0000256" key="1">
    <source>
        <dbReference type="ARBA" id="ARBA00008799"/>
    </source>
</evidence>
<accession>E6SAU3</accession>
<feature type="compositionally biased region" description="Basic and acidic residues" evidence="2">
    <location>
        <begin position="498"/>
        <end position="508"/>
    </location>
</feature>
<dbReference type="GO" id="GO:0003825">
    <property type="term" value="F:alpha,alpha-trehalose-phosphate synthase (UDP-forming) activity"/>
    <property type="evidence" value="ECO:0007669"/>
    <property type="project" value="UniProtKB-EC"/>
</dbReference>
<dbReference type="EMBL" id="CP002343">
    <property type="protein sequence ID" value="ADU49404.1"/>
    <property type="molecule type" value="Genomic_DNA"/>
</dbReference>
<dbReference type="SUPFAM" id="SSF53756">
    <property type="entry name" value="UDP-Glycosyltransferase/glycogen phosphorylase"/>
    <property type="match status" value="1"/>
</dbReference>
<dbReference type="GO" id="GO:0005992">
    <property type="term" value="P:trehalose biosynthetic process"/>
    <property type="evidence" value="ECO:0007669"/>
    <property type="project" value="InterPro"/>
</dbReference>
<dbReference type="CDD" id="cd03788">
    <property type="entry name" value="GT20_TPS"/>
    <property type="match status" value="1"/>
</dbReference>
<dbReference type="PANTHER" id="PTHR10788:SF106">
    <property type="entry name" value="BCDNA.GH08860"/>
    <property type="match status" value="1"/>
</dbReference>
<dbReference type="InterPro" id="IPR001830">
    <property type="entry name" value="Glyco_trans_20"/>
</dbReference>
<dbReference type="RefSeq" id="WP_013493716.1">
    <property type="nucleotide sequence ID" value="NC_014830.1"/>
</dbReference>
<keyword evidence="4" id="KW-1185">Reference proteome</keyword>
<name>E6SAU3_INTC7</name>
<protein>
    <submittedName>
        <fullName evidence="3">Trehalose 6-phosphate synthase</fullName>
        <ecNumber evidence="3">2.4.1.15</ecNumber>
    </submittedName>
</protein>
<comment type="similarity">
    <text evidence="1">Belongs to the glycosyltransferase 20 family.</text>
</comment>
<keyword evidence="3" id="KW-0328">Glycosyltransferase</keyword>
<dbReference type="eggNOG" id="COG0380">
    <property type="taxonomic scope" value="Bacteria"/>
</dbReference>
<dbReference type="HOGENOM" id="CLU_002351_7_1_11"/>
<feature type="region of interest" description="Disordered" evidence="2">
    <location>
        <begin position="468"/>
        <end position="517"/>
    </location>
</feature>
<keyword evidence="3" id="KW-0808">Transferase</keyword>